<feature type="chain" id="PRO_5025485421" evidence="2">
    <location>
        <begin position="24"/>
        <end position="168"/>
    </location>
</feature>
<dbReference type="RefSeq" id="WP_162441607.1">
    <property type="nucleotide sequence ID" value="NZ_CP048222.1"/>
</dbReference>
<dbReference type="KEGG" id="rhoz:GXP67_01990"/>
<accession>A0A6C0GCI0</accession>
<evidence type="ECO:0000313" key="3">
    <source>
        <dbReference type="EMBL" id="QHT65523.1"/>
    </source>
</evidence>
<dbReference type="EMBL" id="CP048222">
    <property type="protein sequence ID" value="QHT65523.1"/>
    <property type="molecule type" value="Genomic_DNA"/>
</dbReference>
<feature type="region of interest" description="Disordered" evidence="1">
    <location>
        <begin position="63"/>
        <end position="82"/>
    </location>
</feature>
<evidence type="ECO:0000313" key="4">
    <source>
        <dbReference type="Proteomes" id="UP000480178"/>
    </source>
</evidence>
<dbReference type="Proteomes" id="UP000480178">
    <property type="component" value="Chromosome"/>
</dbReference>
<proteinExistence type="predicted"/>
<keyword evidence="4" id="KW-1185">Reference proteome</keyword>
<gene>
    <name evidence="3" type="ORF">GXP67_01990</name>
</gene>
<protein>
    <submittedName>
        <fullName evidence="3">Uncharacterized protein</fullName>
    </submittedName>
</protein>
<dbReference type="AlphaFoldDB" id="A0A6C0GCI0"/>
<organism evidence="3 4">
    <name type="scientific">Rhodocytophaga rosea</name>
    <dbReference type="NCBI Taxonomy" id="2704465"/>
    <lineage>
        <taxon>Bacteria</taxon>
        <taxon>Pseudomonadati</taxon>
        <taxon>Bacteroidota</taxon>
        <taxon>Cytophagia</taxon>
        <taxon>Cytophagales</taxon>
        <taxon>Rhodocytophagaceae</taxon>
        <taxon>Rhodocytophaga</taxon>
    </lineage>
</organism>
<feature type="signal peptide" evidence="2">
    <location>
        <begin position="1"/>
        <end position="23"/>
    </location>
</feature>
<evidence type="ECO:0000256" key="1">
    <source>
        <dbReference type="SAM" id="MobiDB-lite"/>
    </source>
</evidence>
<name>A0A6C0GCI0_9BACT</name>
<keyword evidence="2" id="KW-0732">Signal</keyword>
<sequence length="168" mass="19288">MKKLKYILLYSWIATGYAFTGYAQEQQDLNDLGNSIISSLQNNDPDAFLQAHINKKDYEELTSKSSKIASKKEKTSDADSESFDTLEEAYKNNFEEIIQKGISRQINWKEVNFFRIENADKTTNEGNLPVIHNPIIVFTYKEEELKLQADKIAKLNRGWVVVGNIAMQ</sequence>
<reference evidence="3 4" key="1">
    <citation type="submission" date="2020-01" db="EMBL/GenBank/DDBJ databases">
        <authorList>
            <person name="Kim M.K."/>
        </authorList>
    </citation>
    <scope>NUCLEOTIDE SEQUENCE [LARGE SCALE GENOMIC DNA]</scope>
    <source>
        <strain evidence="3 4">172606-1</strain>
    </source>
</reference>
<evidence type="ECO:0000256" key="2">
    <source>
        <dbReference type="SAM" id="SignalP"/>
    </source>
</evidence>